<dbReference type="EMBL" id="QGKW02001940">
    <property type="protein sequence ID" value="KAF2557367.1"/>
    <property type="molecule type" value="Genomic_DNA"/>
</dbReference>
<sequence length="140" mass="16541">MNITLPFDSTEHQQSSFSSSMRATKRDRSPFSFVEASHRERGRRFLHRRDPPKREVAVFLRRRDPPKREVTVSFVDEINRDVTVSSKIATEKERNRRFVVERRATEGEKQMNERDDETRHLRSTQSHIATCPLRVVPSFS</sequence>
<evidence type="ECO:0000313" key="2">
    <source>
        <dbReference type="EMBL" id="KAF2557367.1"/>
    </source>
</evidence>
<comment type="caution">
    <text evidence="2">The sequence shown here is derived from an EMBL/GenBank/DDBJ whole genome shotgun (WGS) entry which is preliminary data.</text>
</comment>
<protein>
    <submittedName>
        <fullName evidence="2">Uncharacterized protein</fullName>
    </submittedName>
</protein>
<dbReference type="Proteomes" id="UP000712281">
    <property type="component" value="Unassembled WGS sequence"/>
</dbReference>
<feature type="region of interest" description="Disordered" evidence="1">
    <location>
        <begin position="1"/>
        <end position="31"/>
    </location>
</feature>
<feature type="compositionally biased region" description="Basic and acidic residues" evidence="1">
    <location>
        <begin position="102"/>
        <end position="120"/>
    </location>
</feature>
<evidence type="ECO:0000313" key="3">
    <source>
        <dbReference type="Proteomes" id="UP000712281"/>
    </source>
</evidence>
<organism evidence="2 3">
    <name type="scientific">Brassica cretica</name>
    <name type="common">Mustard</name>
    <dbReference type="NCBI Taxonomy" id="69181"/>
    <lineage>
        <taxon>Eukaryota</taxon>
        <taxon>Viridiplantae</taxon>
        <taxon>Streptophyta</taxon>
        <taxon>Embryophyta</taxon>
        <taxon>Tracheophyta</taxon>
        <taxon>Spermatophyta</taxon>
        <taxon>Magnoliopsida</taxon>
        <taxon>eudicotyledons</taxon>
        <taxon>Gunneridae</taxon>
        <taxon>Pentapetalae</taxon>
        <taxon>rosids</taxon>
        <taxon>malvids</taxon>
        <taxon>Brassicales</taxon>
        <taxon>Brassicaceae</taxon>
        <taxon>Brassiceae</taxon>
        <taxon>Brassica</taxon>
    </lineage>
</organism>
<evidence type="ECO:0000256" key="1">
    <source>
        <dbReference type="SAM" id="MobiDB-lite"/>
    </source>
</evidence>
<name>A0A8S9HKP9_BRACR</name>
<dbReference type="AlphaFoldDB" id="A0A8S9HKP9"/>
<reference evidence="2" key="1">
    <citation type="submission" date="2019-12" db="EMBL/GenBank/DDBJ databases">
        <title>Genome sequencing and annotation of Brassica cretica.</title>
        <authorList>
            <person name="Studholme D.J."/>
            <person name="Sarris P.F."/>
        </authorList>
    </citation>
    <scope>NUCLEOTIDE SEQUENCE</scope>
    <source>
        <strain evidence="2">PFS-001/15</strain>
        <tissue evidence="2">Leaf</tissue>
    </source>
</reference>
<gene>
    <name evidence="2" type="ORF">F2Q68_00017683</name>
</gene>
<accession>A0A8S9HKP9</accession>
<proteinExistence type="predicted"/>
<feature type="region of interest" description="Disordered" evidence="1">
    <location>
        <begin position="102"/>
        <end position="128"/>
    </location>
</feature>